<dbReference type="Proteomes" id="UP000230008">
    <property type="component" value="Chromosome"/>
</dbReference>
<keyword evidence="3" id="KW-0238">DNA-binding</keyword>
<proteinExistence type="inferred from homology"/>
<organism evidence="7 8">
    <name type="scientific">Candidatus Williamhamiltonella defendens</name>
    <dbReference type="NCBI Taxonomy" id="138072"/>
    <lineage>
        <taxon>Bacteria</taxon>
        <taxon>Pseudomonadati</taxon>
        <taxon>Pseudomonadota</taxon>
        <taxon>Gammaproteobacteria</taxon>
        <taxon>Enterobacterales</taxon>
        <taxon>Enterobacteriaceae</taxon>
        <taxon>aphid secondary symbionts</taxon>
        <taxon>Candidatus Williamhamiltonella</taxon>
    </lineage>
</organism>
<dbReference type="InterPro" id="IPR016177">
    <property type="entry name" value="DNA-bd_dom_sf"/>
</dbReference>
<dbReference type="SUPFAM" id="SSF54171">
    <property type="entry name" value="DNA-binding domain"/>
    <property type="match status" value="1"/>
</dbReference>
<evidence type="ECO:0000259" key="6">
    <source>
        <dbReference type="Pfam" id="PF09003"/>
    </source>
</evidence>
<evidence type="ECO:0008006" key="9">
    <source>
        <dbReference type="Google" id="ProtNLM"/>
    </source>
</evidence>
<dbReference type="SUPFAM" id="SSF46955">
    <property type="entry name" value="Putative DNA-binding domain"/>
    <property type="match status" value="1"/>
</dbReference>
<dbReference type="InterPro" id="IPR038137">
    <property type="entry name" value="Excisionase-like_sf"/>
</dbReference>
<evidence type="ECO:0000259" key="5">
    <source>
        <dbReference type="Pfam" id="PF07825"/>
    </source>
</evidence>
<comment type="similarity">
    <text evidence="1">Belongs to the 'phage' integrase family.</text>
</comment>
<keyword evidence="4" id="KW-0233">DNA recombination</keyword>
<dbReference type="InterPro" id="IPR009061">
    <property type="entry name" value="DNA-bd_dom_put_sf"/>
</dbReference>
<dbReference type="InterPro" id="IPR012884">
    <property type="entry name" value="Excisionase-like"/>
</dbReference>
<dbReference type="AlphaFoldDB" id="A0A2D3T3L3"/>
<dbReference type="Gene3D" id="3.30.160.60">
    <property type="entry name" value="Classic Zinc Finger"/>
    <property type="match status" value="1"/>
</dbReference>
<dbReference type="InterPro" id="IPR015094">
    <property type="entry name" value="Integrase_lambda-typ_DNA-bd_N"/>
</dbReference>
<dbReference type="EMBL" id="CP017606">
    <property type="protein sequence ID" value="ATW30376.1"/>
    <property type="molecule type" value="Genomic_DNA"/>
</dbReference>
<dbReference type="RefSeq" id="WP_234810936.1">
    <property type="nucleotide sequence ID" value="NZ_CAWNMT010000001.1"/>
</dbReference>
<feature type="domain" description="Integrase lambda-type N-terminal DNA-binding" evidence="6">
    <location>
        <begin position="79"/>
        <end position="129"/>
    </location>
</feature>
<dbReference type="GO" id="GO:0003677">
    <property type="term" value="F:DNA binding"/>
    <property type="evidence" value="ECO:0007669"/>
    <property type="project" value="UniProtKB-KW"/>
</dbReference>
<gene>
    <name evidence="7" type="ORF">BJP41_08660</name>
</gene>
<sequence length="156" mass="18127">MEITLKEWNQKQPRPRCIEQVRRWVRAGIIYPAPRLDGREYLVQANAIKINPLSVKHHTSHWTNPHGKNTWPAKEKRLIGTCLLICTFATTATTAYCYRDPRTGKEYGLGKEKRMAINEAISANRQIFDAPVSLNDRINEVKTLSMTEWMEQFTKK</sequence>
<evidence type="ECO:0000256" key="4">
    <source>
        <dbReference type="ARBA" id="ARBA00023172"/>
    </source>
</evidence>
<dbReference type="Pfam" id="PF07825">
    <property type="entry name" value="Exc"/>
    <property type="match status" value="1"/>
</dbReference>
<keyword evidence="2" id="KW-0229">DNA integration</keyword>
<name>A0A2D3T3L3_9ENTR</name>
<reference evidence="8" key="1">
    <citation type="submission" date="2016-10" db="EMBL/GenBank/DDBJ databases">
        <authorList>
            <person name="Chevignon G."/>
        </authorList>
    </citation>
    <scope>NUCLEOTIDE SEQUENCE [LARGE SCALE GENOMIC DNA]</scope>
    <source>
        <strain evidence="8">A2C</strain>
    </source>
</reference>
<dbReference type="GO" id="GO:0006310">
    <property type="term" value="P:DNA recombination"/>
    <property type="evidence" value="ECO:0007669"/>
    <property type="project" value="UniProtKB-KW"/>
</dbReference>
<feature type="domain" description="Excisionase-like" evidence="5">
    <location>
        <begin position="1"/>
        <end position="52"/>
    </location>
</feature>
<accession>A0A2D3T3L3</accession>
<dbReference type="GO" id="GO:0008907">
    <property type="term" value="F:integrase activity"/>
    <property type="evidence" value="ECO:0007669"/>
    <property type="project" value="InterPro"/>
</dbReference>
<evidence type="ECO:0000256" key="3">
    <source>
        <dbReference type="ARBA" id="ARBA00023125"/>
    </source>
</evidence>
<protein>
    <recommendedName>
        <fullName evidence="9">Excisionase</fullName>
    </recommendedName>
</protein>
<dbReference type="Gene3D" id="1.10.1660.20">
    <property type="match status" value="1"/>
</dbReference>
<evidence type="ECO:0000256" key="2">
    <source>
        <dbReference type="ARBA" id="ARBA00022908"/>
    </source>
</evidence>
<dbReference type="Pfam" id="PF09003">
    <property type="entry name" value="Arm-DNA-bind_1"/>
    <property type="match status" value="1"/>
</dbReference>
<reference evidence="8" key="2">
    <citation type="submission" date="2017-11" db="EMBL/GenBank/DDBJ databases">
        <title>PacBio sequencing of new strain of the secondary endosymbiont Candidatus Hamiltonella defensa.</title>
        <authorList>
            <person name="Strand M.R."/>
            <person name="Oliver K."/>
        </authorList>
    </citation>
    <scope>NUCLEOTIDE SEQUENCE [LARGE SCALE GENOMIC DNA]</scope>
    <source>
        <strain evidence="8">A2C</strain>
    </source>
</reference>
<evidence type="ECO:0000313" key="8">
    <source>
        <dbReference type="Proteomes" id="UP000230008"/>
    </source>
</evidence>
<evidence type="ECO:0000256" key="1">
    <source>
        <dbReference type="ARBA" id="ARBA00008857"/>
    </source>
</evidence>
<evidence type="ECO:0000313" key="7">
    <source>
        <dbReference type="EMBL" id="ATW30376.1"/>
    </source>
</evidence>